<gene>
    <name evidence="2" type="ORF">EJ06DRAFT_525512</name>
</gene>
<dbReference type="CDD" id="cd02024">
    <property type="entry name" value="NRK1"/>
    <property type="match status" value="1"/>
</dbReference>
<dbReference type="Gene3D" id="3.40.50.300">
    <property type="entry name" value="P-loop containing nucleotide triphosphate hydrolases"/>
    <property type="match status" value="1"/>
</dbReference>
<evidence type="ECO:0000313" key="3">
    <source>
        <dbReference type="Proteomes" id="UP000799640"/>
    </source>
</evidence>
<dbReference type="PANTHER" id="PTHR10285">
    <property type="entry name" value="URIDINE KINASE"/>
    <property type="match status" value="1"/>
</dbReference>
<dbReference type="AlphaFoldDB" id="A0A6G1IA43"/>
<name>A0A6G1IA43_9PEZI</name>
<dbReference type="SUPFAM" id="SSF52540">
    <property type="entry name" value="P-loop containing nucleoside triphosphate hydrolases"/>
    <property type="match status" value="1"/>
</dbReference>
<organism evidence="2 3">
    <name type="scientific">Trichodelitschia bisporula</name>
    <dbReference type="NCBI Taxonomy" id="703511"/>
    <lineage>
        <taxon>Eukaryota</taxon>
        <taxon>Fungi</taxon>
        <taxon>Dikarya</taxon>
        <taxon>Ascomycota</taxon>
        <taxon>Pezizomycotina</taxon>
        <taxon>Dothideomycetes</taxon>
        <taxon>Dothideomycetes incertae sedis</taxon>
        <taxon>Phaeotrichales</taxon>
        <taxon>Phaeotrichaceae</taxon>
        <taxon>Trichodelitschia</taxon>
    </lineage>
</organism>
<dbReference type="Proteomes" id="UP000799640">
    <property type="component" value="Unassembled WGS sequence"/>
</dbReference>
<evidence type="ECO:0000313" key="2">
    <source>
        <dbReference type="EMBL" id="KAF2404939.1"/>
    </source>
</evidence>
<dbReference type="GO" id="GO:0016787">
    <property type="term" value="F:hydrolase activity"/>
    <property type="evidence" value="ECO:0007669"/>
    <property type="project" value="UniProtKB-KW"/>
</dbReference>
<protein>
    <submittedName>
        <fullName evidence="2">P-loop containing nucleoside triphosphate hydrolase protein</fullName>
    </submittedName>
</protein>
<feature type="region of interest" description="Disordered" evidence="1">
    <location>
        <begin position="70"/>
        <end position="105"/>
    </location>
</feature>
<reference evidence="2" key="1">
    <citation type="journal article" date="2020" name="Stud. Mycol.">
        <title>101 Dothideomycetes genomes: a test case for predicting lifestyles and emergence of pathogens.</title>
        <authorList>
            <person name="Haridas S."/>
            <person name="Albert R."/>
            <person name="Binder M."/>
            <person name="Bloem J."/>
            <person name="Labutti K."/>
            <person name="Salamov A."/>
            <person name="Andreopoulos B."/>
            <person name="Baker S."/>
            <person name="Barry K."/>
            <person name="Bills G."/>
            <person name="Bluhm B."/>
            <person name="Cannon C."/>
            <person name="Castanera R."/>
            <person name="Culley D."/>
            <person name="Daum C."/>
            <person name="Ezra D."/>
            <person name="Gonzalez J."/>
            <person name="Henrissat B."/>
            <person name="Kuo A."/>
            <person name="Liang C."/>
            <person name="Lipzen A."/>
            <person name="Lutzoni F."/>
            <person name="Magnuson J."/>
            <person name="Mondo S."/>
            <person name="Nolan M."/>
            <person name="Ohm R."/>
            <person name="Pangilinan J."/>
            <person name="Park H.-J."/>
            <person name="Ramirez L."/>
            <person name="Alfaro M."/>
            <person name="Sun H."/>
            <person name="Tritt A."/>
            <person name="Yoshinaga Y."/>
            <person name="Zwiers L.-H."/>
            <person name="Turgeon B."/>
            <person name="Goodwin S."/>
            <person name="Spatafora J."/>
            <person name="Crous P."/>
            <person name="Grigoriev I."/>
        </authorList>
    </citation>
    <scope>NUCLEOTIDE SEQUENCE</scope>
    <source>
        <strain evidence="2">CBS 262.69</strain>
    </source>
</reference>
<proteinExistence type="predicted"/>
<feature type="compositionally biased region" description="Basic and acidic residues" evidence="1">
    <location>
        <begin position="70"/>
        <end position="102"/>
    </location>
</feature>
<keyword evidence="2" id="KW-0378">Hydrolase</keyword>
<keyword evidence="3" id="KW-1185">Reference proteome</keyword>
<dbReference type="EMBL" id="ML996687">
    <property type="protein sequence ID" value="KAF2404939.1"/>
    <property type="molecule type" value="Genomic_DNA"/>
</dbReference>
<accession>A0A6G1IA43</accession>
<dbReference type="OrthoDB" id="10041966at2759"/>
<sequence>MSTPPTSSPPPASASYKEGTSTTLLLALSGPSCSGKTTIARLLKSMLGPHAVILHEDDFYKPDGEIPLVDIKRQQREESGANGSGKKDDEARITAGEDKSEEQSLVQDWDSAGALDIPKLVEALRNIKQNGFVNRTWNSKEDQNDVKEVPIDPSLVDYWRTRLRQALGLKEGAEADKDDKSQDTSVKVVIVDGFLLFSEDLAAARDLFDIKLLLRANYETVKTRREARRGYVTIEGFWEDPEGYVDAIMWPNYVRDHAFLFKDGNVEGELDEAVCKDLRIEGIPTESVSNGPNYKPVTISEALQKIYEEFCRERGVVAG</sequence>
<dbReference type="InterPro" id="IPR027417">
    <property type="entry name" value="P-loop_NTPase"/>
</dbReference>
<evidence type="ECO:0000256" key="1">
    <source>
        <dbReference type="SAM" id="MobiDB-lite"/>
    </source>
</evidence>